<accession>A0A8T0IGA1</accession>
<name>A0A8T0IGA1_CERPU</name>
<gene>
    <name evidence="2" type="ORF">KC19_3G021000</name>
</gene>
<organism evidence="2 3">
    <name type="scientific">Ceratodon purpureus</name>
    <name type="common">Fire moss</name>
    <name type="synonym">Dicranum purpureum</name>
    <dbReference type="NCBI Taxonomy" id="3225"/>
    <lineage>
        <taxon>Eukaryota</taxon>
        <taxon>Viridiplantae</taxon>
        <taxon>Streptophyta</taxon>
        <taxon>Embryophyta</taxon>
        <taxon>Bryophyta</taxon>
        <taxon>Bryophytina</taxon>
        <taxon>Bryopsida</taxon>
        <taxon>Dicranidae</taxon>
        <taxon>Pseudoditrichales</taxon>
        <taxon>Ditrichaceae</taxon>
        <taxon>Ceratodon</taxon>
    </lineage>
</organism>
<evidence type="ECO:0000313" key="3">
    <source>
        <dbReference type="Proteomes" id="UP000822688"/>
    </source>
</evidence>
<comment type="caution">
    <text evidence="2">The sequence shown here is derived from an EMBL/GenBank/DDBJ whole genome shotgun (WGS) entry which is preliminary data.</text>
</comment>
<feature type="region of interest" description="Disordered" evidence="1">
    <location>
        <begin position="1"/>
        <end position="75"/>
    </location>
</feature>
<evidence type="ECO:0000313" key="2">
    <source>
        <dbReference type="EMBL" id="KAG0581931.1"/>
    </source>
</evidence>
<proteinExistence type="predicted"/>
<protein>
    <submittedName>
        <fullName evidence="2">Uncharacterized protein</fullName>
    </submittedName>
</protein>
<reference evidence="2" key="1">
    <citation type="submission" date="2020-06" db="EMBL/GenBank/DDBJ databases">
        <title>WGS assembly of Ceratodon purpureus strain R40.</title>
        <authorList>
            <person name="Carey S.B."/>
            <person name="Jenkins J."/>
            <person name="Shu S."/>
            <person name="Lovell J.T."/>
            <person name="Sreedasyam A."/>
            <person name="Maumus F."/>
            <person name="Tiley G.P."/>
            <person name="Fernandez-Pozo N."/>
            <person name="Barry K."/>
            <person name="Chen C."/>
            <person name="Wang M."/>
            <person name="Lipzen A."/>
            <person name="Daum C."/>
            <person name="Saski C.A."/>
            <person name="Payton A.C."/>
            <person name="Mcbreen J.C."/>
            <person name="Conrad R.E."/>
            <person name="Kollar L.M."/>
            <person name="Olsson S."/>
            <person name="Huttunen S."/>
            <person name="Landis J.B."/>
            <person name="Wickett N.J."/>
            <person name="Johnson M.G."/>
            <person name="Rensing S.A."/>
            <person name="Grimwood J."/>
            <person name="Schmutz J."/>
            <person name="Mcdaniel S.F."/>
        </authorList>
    </citation>
    <scope>NUCLEOTIDE SEQUENCE</scope>
    <source>
        <strain evidence="2">R40</strain>
    </source>
</reference>
<keyword evidence="3" id="KW-1185">Reference proteome</keyword>
<evidence type="ECO:0000256" key="1">
    <source>
        <dbReference type="SAM" id="MobiDB-lite"/>
    </source>
</evidence>
<feature type="compositionally biased region" description="Basic and acidic residues" evidence="1">
    <location>
        <begin position="59"/>
        <end position="74"/>
    </location>
</feature>
<dbReference type="AlphaFoldDB" id="A0A8T0IGA1"/>
<dbReference type="EMBL" id="CM026423">
    <property type="protein sequence ID" value="KAG0581931.1"/>
    <property type="molecule type" value="Genomic_DNA"/>
</dbReference>
<dbReference type="Proteomes" id="UP000822688">
    <property type="component" value="Chromosome 3"/>
</dbReference>
<sequence>MEVHRSGTRPHTPATTPTAKVMVAPPGGSPPPTMQRATAGLPDGSPPRTAAGSTAAKGMEARQSGDQESSETKPLRKQFCTASCGTAVAQSDLLESGRCWFKCRLSEC</sequence>